<dbReference type="Gene3D" id="3.30.390.30">
    <property type="match status" value="1"/>
</dbReference>
<evidence type="ECO:0000259" key="5">
    <source>
        <dbReference type="Pfam" id="PF07992"/>
    </source>
</evidence>
<dbReference type="Gene3D" id="3.50.50.60">
    <property type="entry name" value="FAD/NAD(P)-binding domain"/>
    <property type="match status" value="2"/>
</dbReference>
<organism evidence="7 8">
    <name type="scientific">Tabrizicola soli</name>
    <dbReference type="NCBI Taxonomy" id="2185115"/>
    <lineage>
        <taxon>Bacteria</taxon>
        <taxon>Pseudomonadati</taxon>
        <taxon>Pseudomonadota</taxon>
        <taxon>Alphaproteobacteria</taxon>
        <taxon>Rhodobacterales</taxon>
        <taxon>Paracoccaceae</taxon>
        <taxon>Tabrizicola</taxon>
    </lineage>
</organism>
<dbReference type="EMBL" id="JBHRSM010000001">
    <property type="protein sequence ID" value="MFC3084648.1"/>
    <property type="molecule type" value="Genomic_DNA"/>
</dbReference>
<feature type="domain" description="FAD/NAD(P)-binding" evidence="5">
    <location>
        <begin position="16"/>
        <end position="312"/>
    </location>
</feature>
<dbReference type="InterPro" id="IPR036188">
    <property type="entry name" value="FAD/NAD-bd_sf"/>
</dbReference>
<evidence type="ECO:0000256" key="2">
    <source>
        <dbReference type="ARBA" id="ARBA00022630"/>
    </source>
</evidence>
<evidence type="ECO:0000313" key="8">
    <source>
        <dbReference type="Proteomes" id="UP001595445"/>
    </source>
</evidence>
<evidence type="ECO:0000313" key="7">
    <source>
        <dbReference type="EMBL" id="MFC3084648.1"/>
    </source>
</evidence>
<keyword evidence="4" id="KW-0560">Oxidoreductase</keyword>
<dbReference type="SUPFAM" id="SSF55424">
    <property type="entry name" value="FAD/NAD-linked reductases, dimerisation (C-terminal) domain"/>
    <property type="match status" value="1"/>
</dbReference>
<keyword evidence="8" id="KW-1185">Reference proteome</keyword>
<proteinExistence type="predicted"/>
<dbReference type="Proteomes" id="UP001595445">
    <property type="component" value="Unassembled WGS sequence"/>
</dbReference>
<evidence type="ECO:0000256" key="4">
    <source>
        <dbReference type="ARBA" id="ARBA00023002"/>
    </source>
</evidence>
<comment type="cofactor">
    <cofactor evidence="1">
        <name>FAD</name>
        <dbReference type="ChEBI" id="CHEBI:57692"/>
    </cofactor>
</comment>
<evidence type="ECO:0000259" key="6">
    <source>
        <dbReference type="Pfam" id="PF14759"/>
    </source>
</evidence>
<dbReference type="SUPFAM" id="SSF51905">
    <property type="entry name" value="FAD/NAD(P)-binding domain"/>
    <property type="match status" value="1"/>
</dbReference>
<dbReference type="InterPro" id="IPR050446">
    <property type="entry name" value="FAD-oxidoreductase/Apoptosis"/>
</dbReference>
<gene>
    <name evidence="7" type="ORF">ACFOD6_01180</name>
</gene>
<dbReference type="InterPro" id="IPR016156">
    <property type="entry name" value="FAD/NAD-linked_Rdtase_dimer_sf"/>
</dbReference>
<dbReference type="PRINTS" id="PR00368">
    <property type="entry name" value="FADPNR"/>
</dbReference>
<evidence type="ECO:0000256" key="1">
    <source>
        <dbReference type="ARBA" id="ARBA00001974"/>
    </source>
</evidence>
<dbReference type="PRINTS" id="PR00411">
    <property type="entry name" value="PNDRDTASEI"/>
</dbReference>
<reference evidence="8" key="1">
    <citation type="journal article" date="2019" name="Int. J. Syst. Evol. Microbiol.">
        <title>The Global Catalogue of Microorganisms (GCM) 10K type strain sequencing project: providing services to taxonomists for standard genome sequencing and annotation.</title>
        <authorList>
            <consortium name="The Broad Institute Genomics Platform"/>
            <consortium name="The Broad Institute Genome Sequencing Center for Infectious Disease"/>
            <person name="Wu L."/>
            <person name="Ma J."/>
        </authorList>
    </citation>
    <scope>NUCLEOTIDE SEQUENCE [LARGE SCALE GENOMIC DNA]</scope>
    <source>
        <strain evidence="8">KCTC 62102</strain>
    </source>
</reference>
<protein>
    <submittedName>
        <fullName evidence="7">NAD(P)/FAD-dependent oxidoreductase</fullName>
    </submittedName>
</protein>
<dbReference type="PANTHER" id="PTHR43557">
    <property type="entry name" value="APOPTOSIS-INDUCING FACTOR 1"/>
    <property type="match status" value="1"/>
</dbReference>
<keyword evidence="2" id="KW-0285">Flavoprotein</keyword>
<dbReference type="Pfam" id="PF07992">
    <property type="entry name" value="Pyr_redox_2"/>
    <property type="match status" value="1"/>
</dbReference>
<name>A0ABV7DNS4_9RHOB</name>
<comment type="caution">
    <text evidence="7">The sequence shown here is derived from an EMBL/GenBank/DDBJ whole genome shotgun (WGS) entry which is preliminary data.</text>
</comment>
<keyword evidence="3" id="KW-0274">FAD</keyword>
<dbReference type="Pfam" id="PF14759">
    <property type="entry name" value="Reductase_C"/>
    <property type="match status" value="1"/>
</dbReference>
<sequence length="415" mass="44275">MGYRLWRKGFQRDAGMRVVIVGAGQAGAALAARLRALGHAGEIVMLGDEPAPPYQRPPLSKAYLLGEMEEDRLWLRSPEFWAENNVTLRLGQAVTDLDLVAKTVTVGGEALEYDQLALTTGSSPRRLSPALGGALERVFAVRTLADVDAMRAEFQPGRRVIIVGGGYIGLEAAAVAAKLGLNVTVLEMAPRILQRVAAPETSAHVRALHQSHGVTVLEETGLDRLEGDDRVTGAILRDGRVLPADFVIVGVGITPNTHLAENAGLAIDNGIATDAYGRTSDPAVWAAGDCASFPHGGGRLRLESVGNAIDMAEAVAANILGAGQPYEAKPWFWSDQFDLKLQIAGLNTGYDRIVTRKGEGDAVSFWYYQGDRLLAVDAMNDSRAYMVGKRLIEAGKSPTAEAVTSTPDLKALLKA</sequence>
<dbReference type="InterPro" id="IPR028202">
    <property type="entry name" value="Reductase_C"/>
</dbReference>
<dbReference type="InterPro" id="IPR023753">
    <property type="entry name" value="FAD/NAD-binding_dom"/>
</dbReference>
<evidence type="ECO:0000256" key="3">
    <source>
        <dbReference type="ARBA" id="ARBA00022827"/>
    </source>
</evidence>
<dbReference type="PANTHER" id="PTHR43557:SF2">
    <property type="entry name" value="RIESKE DOMAIN-CONTAINING PROTEIN-RELATED"/>
    <property type="match status" value="1"/>
</dbReference>
<accession>A0ABV7DNS4</accession>
<dbReference type="RefSeq" id="WP_242070085.1">
    <property type="nucleotide sequence ID" value="NZ_JAEACP010000005.1"/>
</dbReference>
<feature type="domain" description="Reductase C-terminal" evidence="6">
    <location>
        <begin position="331"/>
        <end position="412"/>
    </location>
</feature>